<organism evidence="1 2">
    <name type="scientific">Desulfovibrio ferrophilus</name>
    <dbReference type="NCBI Taxonomy" id="241368"/>
    <lineage>
        <taxon>Bacteria</taxon>
        <taxon>Pseudomonadati</taxon>
        <taxon>Thermodesulfobacteriota</taxon>
        <taxon>Desulfovibrionia</taxon>
        <taxon>Desulfovibrionales</taxon>
        <taxon>Desulfovibrionaceae</taxon>
        <taxon>Desulfovibrio</taxon>
    </lineage>
</organism>
<proteinExistence type="predicted"/>
<evidence type="ECO:0000313" key="2">
    <source>
        <dbReference type="Proteomes" id="UP000269883"/>
    </source>
</evidence>
<dbReference type="NCBIfam" id="TIGR01634">
    <property type="entry name" value="tail_P2_I"/>
    <property type="match status" value="1"/>
</dbReference>
<protein>
    <submittedName>
        <fullName evidence="1">Putative tail protein I</fullName>
    </submittedName>
</protein>
<sequence>MSNHLLPPNSTPRERALSEACSCLSAVPVPIRSLWNSATCPELLLPWLAWALSVDEWDVTWSEKQKRATIAAAVAVHRIKGTRGALNRAISALGYSVRVTEWFEAEPAGDPFTFRLTIEVDDRGIDDALLNTLERVVNKAKNTRSHLAGITVAARVAGTLFMGGTALSGDIVTVSPWAIGERQCSGTPCFALATVGYDSVTINPLGA</sequence>
<dbReference type="OrthoDB" id="90759at2"/>
<dbReference type="RefSeq" id="WP_126378553.1">
    <property type="nucleotide sequence ID" value="NZ_AP017378.1"/>
</dbReference>
<name>A0A2Z6AYX5_9BACT</name>
<keyword evidence="2" id="KW-1185">Reference proteome</keyword>
<gene>
    <name evidence="1" type="ORF">DFE_1723</name>
</gene>
<dbReference type="Pfam" id="PF09684">
    <property type="entry name" value="Tail_P2_I"/>
    <property type="match status" value="1"/>
</dbReference>
<dbReference type="KEGG" id="dfl:DFE_1723"/>
<evidence type="ECO:0000313" key="1">
    <source>
        <dbReference type="EMBL" id="BBD08449.1"/>
    </source>
</evidence>
<accession>A0A2Z6AYX5</accession>
<dbReference type="AlphaFoldDB" id="A0A2Z6AYX5"/>
<dbReference type="Proteomes" id="UP000269883">
    <property type="component" value="Chromosome"/>
</dbReference>
<reference evidence="1 2" key="1">
    <citation type="journal article" date="2018" name="Sci. Adv.">
        <title>Multi-heme cytochromes provide a pathway for survival in energy-limited environments.</title>
        <authorList>
            <person name="Deng X."/>
            <person name="Dohmae N."/>
            <person name="Nealson K.H."/>
            <person name="Hashimoto K."/>
            <person name="Okamoto A."/>
        </authorList>
    </citation>
    <scope>NUCLEOTIDE SEQUENCE [LARGE SCALE GENOMIC DNA]</scope>
    <source>
        <strain evidence="1 2">IS5</strain>
    </source>
</reference>
<dbReference type="InterPro" id="IPR006521">
    <property type="entry name" value="Tail_protein_I"/>
</dbReference>
<dbReference type="EMBL" id="AP017378">
    <property type="protein sequence ID" value="BBD08449.1"/>
    <property type="molecule type" value="Genomic_DNA"/>
</dbReference>